<proteinExistence type="predicted"/>
<dbReference type="AlphaFoldDB" id="A0A1X4G336"/>
<dbReference type="GeneID" id="301361495"/>
<evidence type="ECO:0000313" key="3">
    <source>
        <dbReference type="Proteomes" id="UP000193587"/>
    </source>
</evidence>
<keyword evidence="1" id="KW-1133">Transmembrane helix</keyword>
<dbReference type="EMBL" id="NEDJ01000141">
    <property type="protein sequence ID" value="OSO87591.1"/>
    <property type="molecule type" value="Genomic_DNA"/>
</dbReference>
<comment type="caution">
    <text evidence="2">The sequence shown here is derived from an EMBL/GenBank/DDBJ whole genome shotgun (WGS) entry which is preliminary data.</text>
</comment>
<gene>
    <name evidence="2" type="ORF">B9H04_17700</name>
</gene>
<organism evidence="2 3">
    <name type="scientific">Halorubrum ezzemoulense DSM 17463</name>
    <dbReference type="NCBI Taxonomy" id="1121945"/>
    <lineage>
        <taxon>Archaea</taxon>
        <taxon>Methanobacteriati</taxon>
        <taxon>Methanobacteriota</taxon>
        <taxon>Stenosarchaea group</taxon>
        <taxon>Halobacteria</taxon>
        <taxon>Halobacteriales</taxon>
        <taxon>Haloferacaceae</taxon>
        <taxon>Halorubrum</taxon>
    </lineage>
</organism>
<feature type="transmembrane region" description="Helical" evidence="1">
    <location>
        <begin position="49"/>
        <end position="70"/>
    </location>
</feature>
<evidence type="ECO:0000256" key="1">
    <source>
        <dbReference type="SAM" id="Phobius"/>
    </source>
</evidence>
<sequence>MEHLDGGRVRRHLFGDRLPRWAVIGSVVGLLGLASVAFLLGVGVRLYDFWGWLVIVPGTAVIAGIFGAGLVPTVGTLWLISLWGYAFPPLVGYLSGEWMGAGRYTSPRMLGFAYGSARAELLGGLETSVNFGLALAVIVGTTGYVVGSVVRWIAMRMRSA</sequence>
<feature type="transmembrane region" description="Helical" evidence="1">
    <location>
        <begin position="21"/>
        <end position="43"/>
    </location>
</feature>
<dbReference type="Proteomes" id="UP000193587">
    <property type="component" value="Unassembled WGS sequence"/>
</dbReference>
<reference evidence="2 3" key="1">
    <citation type="submission" date="2017-04" db="EMBL/GenBank/DDBJ databases">
        <title>MLSA of the genus Halorubrum.</title>
        <authorList>
            <person name="De La Haba R."/>
            <person name="Sanchez-Porro C."/>
            <person name="Infante-Dominguez C."/>
            <person name="Ventosa A."/>
        </authorList>
    </citation>
    <scope>NUCLEOTIDE SEQUENCE [LARGE SCALE GENOMIC DNA]</scope>
    <source>
        <strain evidence="2 3">DSM 17463</strain>
    </source>
</reference>
<keyword evidence="1" id="KW-0812">Transmembrane</keyword>
<protein>
    <submittedName>
        <fullName evidence="2">Uncharacterized protein</fullName>
    </submittedName>
</protein>
<name>A0A1X4G336_HALEZ</name>
<accession>A0A1X4G336</accession>
<feature type="transmembrane region" description="Helical" evidence="1">
    <location>
        <begin position="77"/>
        <end position="96"/>
    </location>
</feature>
<feature type="transmembrane region" description="Helical" evidence="1">
    <location>
        <begin position="131"/>
        <end position="154"/>
    </location>
</feature>
<dbReference type="RefSeq" id="WP_080508771.1">
    <property type="nucleotide sequence ID" value="NZ_ATXS01000067.1"/>
</dbReference>
<keyword evidence="1" id="KW-0472">Membrane</keyword>
<evidence type="ECO:0000313" key="2">
    <source>
        <dbReference type="EMBL" id="OSO87591.1"/>
    </source>
</evidence>